<protein>
    <submittedName>
        <fullName evidence="2">Uncharacterized protein</fullName>
    </submittedName>
</protein>
<gene>
    <name evidence="2" type="ORF">JCM19232_400</name>
</gene>
<evidence type="ECO:0000313" key="3">
    <source>
        <dbReference type="Proteomes" id="UP000031670"/>
    </source>
</evidence>
<feature type="transmembrane region" description="Helical" evidence="1">
    <location>
        <begin position="12"/>
        <end position="32"/>
    </location>
</feature>
<accession>A0A0B8P688</accession>
<sequence length="69" mass="7432">MAIVYANNTLVWIVLAGMVLLFVLLAVMAVLVSRLIGRAKLKPAMALAVSRLNRSWMASGLQFGALGFL</sequence>
<keyword evidence="1" id="KW-1133">Transmembrane helix</keyword>
<dbReference type="AlphaFoldDB" id="A0A0B8P688"/>
<dbReference type="Proteomes" id="UP000031670">
    <property type="component" value="Unassembled WGS sequence"/>
</dbReference>
<name>A0A0B8P688_9VIBR</name>
<dbReference type="EMBL" id="BBSA01000001">
    <property type="protein sequence ID" value="GAM60067.1"/>
    <property type="molecule type" value="Genomic_DNA"/>
</dbReference>
<evidence type="ECO:0000256" key="1">
    <source>
        <dbReference type="SAM" id="Phobius"/>
    </source>
</evidence>
<organism evidence="2 3">
    <name type="scientific">Vibrio ishigakensis</name>
    <dbReference type="NCBI Taxonomy" id="1481914"/>
    <lineage>
        <taxon>Bacteria</taxon>
        <taxon>Pseudomonadati</taxon>
        <taxon>Pseudomonadota</taxon>
        <taxon>Gammaproteobacteria</taxon>
        <taxon>Vibrionales</taxon>
        <taxon>Vibrionaceae</taxon>
        <taxon>Vibrio</taxon>
    </lineage>
</organism>
<keyword evidence="1" id="KW-0812">Transmembrane</keyword>
<comment type="caution">
    <text evidence="2">The sequence shown here is derived from an EMBL/GenBank/DDBJ whole genome shotgun (WGS) entry which is preliminary data.</text>
</comment>
<keyword evidence="1" id="KW-0472">Membrane</keyword>
<evidence type="ECO:0000313" key="2">
    <source>
        <dbReference type="EMBL" id="GAM60067.1"/>
    </source>
</evidence>
<proteinExistence type="predicted"/>
<reference evidence="2 3" key="2">
    <citation type="submission" date="2015-01" db="EMBL/GenBank/DDBJ databases">
        <authorList>
            <consortium name="NBRP consortium"/>
            <person name="Sawabe T."/>
            <person name="Meirelles P."/>
            <person name="Feng G."/>
            <person name="Sayaka M."/>
            <person name="Hattori M."/>
            <person name="Ohkuma M."/>
        </authorList>
    </citation>
    <scope>NUCLEOTIDE SEQUENCE [LARGE SCALE GENOMIC DNA]</scope>
    <source>
        <strain evidence="2 3">JCM19232</strain>
    </source>
</reference>
<reference evidence="2 3" key="1">
    <citation type="submission" date="2015-01" db="EMBL/GenBank/DDBJ databases">
        <title>Vibrio sp. C5 JCM 19232 whole genome shotgun sequence.</title>
        <authorList>
            <person name="Sawabe T."/>
            <person name="Meirelles P."/>
            <person name="Feng G."/>
            <person name="Sayaka M."/>
            <person name="Hattori M."/>
            <person name="Ohkuma M."/>
        </authorList>
    </citation>
    <scope>NUCLEOTIDE SEQUENCE [LARGE SCALE GENOMIC DNA]</scope>
    <source>
        <strain evidence="2 3">JCM19232</strain>
    </source>
</reference>